<keyword evidence="3" id="KW-1185">Reference proteome</keyword>
<dbReference type="OrthoDB" id="338231at2759"/>
<proteinExistence type="predicted"/>
<dbReference type="PROSITE" id="PS00028">
    <property type="entry name" value="ZINC_FINGER_C2H2_1"/>
    <property type="match status" value="1"/>
</dbReference>
<accession>A0A3P7LH27</accession>
<dbReference type="Gene3D" id="1.20.58.1030">
    <property type="match status" value="1"/>
</dbReference>
<evidence type="ECO:0000259" key="1">
    <source>
        <dbReference type="PROSITE" id="PS00028"/>
    </source>
</evidence>
<dbReference type="SMART" id="SM00355">
    <property type="entry name" value="ZnF_C2H2"/>
    <property type="match status" value="2"/>
</dbReference>
<dbReference type="InterPro" id="IPR008591">
    <property type="entry name" value="GINS_Sld5"/>
</dbReference>
<dbReference type="PANTHER" id="PTHR21206:SF0">
    <property type="entry name" value="DNA REPLICATION COMPLEX GINS PROTEIN SLD5"/>
    <property type="match status" value="1"/>
</dbReference>
<evidence type="ECO:0000313" key="2">
    <source>
        <dbReference type="EMBL" id="VDN12700.1"/>
    </source>
</evidence>
<dbReference type="AlphaFoldDB" id="A0A3P7LH27"/>
<dbReference type="GO" id="GO:0006261">
    <property type="term" value="P:DNA-templated DNA replication"/>
    <property type="evidence" value="ECO:0007669"/>
    <property type="project" value="InterPro"/>
</dbReference>
<organism evidence="2 3">
    <name type="scientific">Dibothriocephalus latus</name>
    <name type="common">Fish tapeworm</name>
    <name type="synonym">Diphyllobothrium latum</name>
    <dbReference type="NCBI Taxonomy" id="60516"/>
    <lineage>
        <taxon>Eukaryota</taxon>
        <taxon>Metazoa</taxon>
        <taxon>Spiralia</taxon>
        <taxon>Lophotrochozoa</taxon>
        <taxon>Platyhelminthes</taxon>
        <taxon>Cestoda</taxon>
        <taxon>Eucestoda</taxon>
        <taxon>Diphyllobothriidea</taxon>
        <taxon>Diphyllobothriidae</taxon>
        <taxon>Dibothriocephalus</taxon>
    </lineage>
</organism>
<dbReference type="InterPro" id="IPR013087">
    <property type="entry name" value="Znf_C2H2_type"/>
</dbReference>
<sequence>MTTKRSTGHVLSTNRAFCCFWLSCDNRFLSYENLHLHTLDHLSEEQSEFCFWLYCPFPELSGLSHTQKRRHVLLHVFAESCRQLAVNVIDELTRTKTVGSEPCLRPPRDNWFTTELAPTSDVIKYGFKCMWKDCNVVSECAYLFRLHVVNHADTHPVKEEEETFGTVLRPDSLQNCTFPNSCTTASFTTHPPKGTFPDSCTKYFGLHSWTGALFSDLPSAPDLHEIIGGSDEENDYGPEGQEELTTPELVKRLRFAWQNEKLAPELLVARPQLVGLVQEELDRLEVRAKMFPKGDIKSQIILMQVDRLRYMLKDYLRTRIMKVRVSRCGVS</sequence>
<name>A0A3P7LH27_DIBLA</name>
<feature type="domain" description="C2H2-type" evidence="1">
    <location>
        <begin position="19"/>
        <end position="41"/>
    </location>
</feature>
<dbReference type="PANTHER" id="PTHR21206">
    <property type="entry name" value="SLD5 PROTEIN"/>
    <property type="match status" value="1"/>
</dbReference>
<dbReference type="SUPFAM" id="SSF158573">
    <property type="entry name" value="GINS helical bundle-like"/>
    <property type="match status" value="1"/>
</dbReference>
<dbReference type="Proteomes" id="UP000281553">
    <property type="component" value="Unassembled WGS sequence"/>
</dbReference>
<evidence type="ECO:0000313" key="3">
    <source>
        <dbReference type="Proteomes" id="UP000281553"/>
    </source>
</evidence>
<dbReference type="InterPro" id="IPR036224">
    <property type="entry name" value="GINS_bundle-like_dom_sf"/>
</dbReference>
<dbReference type="EMBL" id="UYRU01054530">
    <property type="protein sequence ID" value="VDN12700.1"/>
    <property type="molecule type" value="Genomic_DNA"/>
</dbReference>
<gene>
    <name evidence="2" type="ORF">DILT_LOCUS8531</name>
</gene>
<dbReference type="GO" id="GO:0000811">
    <property type="term" value="C:GINS complex"/>
    <property type="evidence" value="ECO:0007669"/>
    <property type="project" value="TreeGrafter"/>
</dbReference>
<reference evidence="2 3" key="1">
    <citation type="submission" date="2018-11" db="EMBL/GenBank/DDBJ databases">
        <authorList>
            <consortium name="Pathogen Informatics"/>
        </authorList>
    </citation>
    <scope>NUCLEOTIDE SEQUENCE [LARGE SCALE GENOMIC DNA]</scope>
</reference>
<dbReference type="GO" id="GO:0000727">
    <property type="term" value="P:double-strand break repair via break-induced replication"/>
    <property type="evidence" value="ECO:0007669"/>
    <property type="project" value="TreeGrafter"/>
</dbReference>
<protein>
    <recommendedName>
        <fullName evidence="1">C2H2-type domain-containing protein</fullName>
    </recommendedName>
</protein>